<feature type="non-terminal residue" evidence="1">
    <location>
        <position position="40"/>
    </location>
</feature>
<sequence>MERNANEYSELFYHCVQVLNEYNNDISEEIFLQEYFQINK</sequence>
<dbReference type="Proteomes" id="UP000676336">
    <property type="component" value="Unassembled WGS sequence"/>
</dbReference>
<protein>
    <submittedName>
        <fullName evidence="1">Uncharacterized protein</fullName>
    </submittedName>
</protein>
<evidence type="ECO:0000313" key="1">
    <source>
        <dbReference type="EMBL" id="CAF4771681.1"/>
    </source>
</evidence>
<evidence type="ECO:0000313" key="2">
    <source>
        <dbReference type="Proteomes" id="UP000676336"/>
    </source>
</evidence>
<gene>
    <name evidence="1" type="ORF">SMN809_LOCUS45962</name>
</gene>
<reference evidence="1" key="1">
    <citation type="submission" date="2021-02" db="EMBL/GenBank/DDBJ databases">
        <authorList>
            <person name="Nowell W R."/>
        </authorList>
    </citation>
    <scope>NUCLEOTIDE SEQUENCE</scope>
</reference>
<dbReference type="EMBL" id="CAJOBI010141914">
    <property type="protein sequence ID" value="CAF4771681.1"/>
    <property type="molecule type" value="Genomic_DNA"/>
</dbReference>
<organism evidence="1 2">
    <name type="scientific">Rotaria magnacalcarata</name>
    <dbReference type="NCBI Taxonomy" id="392030"/>
    <lineage>
        <taxon>Eukaryota</taxon>
        <taxon>Metazoa</taxon>
        <taxon>Spiralia</taxon>
        <taxon>Gnathifera</taxon>
        <taxon>Rotifera</taxon>
        <taxon>Eurotatoria</taxon>
        <taxon>Bdelloidea</taxon>
        <taxon>Philodinida</taxon>
        <taxon>Philodinidae</taxon>
        <taxon>Rotaria</taxon>
    </lineage>
</organism>
<dbReference type="AlphaFoldDB" id="A0A8S3AVP9"/>
<accession>A0A8S3AVP9</accession>
<comment type="caution">
    <text evidence="1">The sequence shown here is derived from an EMBL/GenBank/DDBJ whole genome shotgun (WGS) entry which is preliminary data.</text>
</comment>
<proteinExistence type="predicted"/>
<name>A0A8S3AVP9_9BILA</name>